<protein>
    <submittedName>
        <fullName evidence="2">Uncharacterized protein</fullName>
    </submittedName>
</protein>
<gene>
    <name evidence="2" type="ORF">UFOVP470_58</name>
</gene>
<dbReference type="EMBL" id="LR796429">
    <property type="protein sequence ID" value="CAB4144761.1"/>
    <property type="molecule type" value="Genomic_DNA"/>
</dbReference>
<name>A0A6J5MEY2_9CAUD</name>
<keyword evidence="1" id="KW-0472">Membrane</keyword>
<keyword evidence="1" id="KW-0812">Transmembrane</keyword>
<reference evidence="2" key="1">
    <citation type="submission" date="2020-04" db="EMBL/GenBank/DDBJ databases">
        <authorList>
            <person name="Chiriac C."/>
            <person name="Salcher M."/>
            <person name="Ghai R."/>
            <person name="Kavagutti S V."/>
        </authorList>
    </citation>
    <scope>NUCLEOTIDE SEQUENCE</scope>
</reference>
<feature type="transmembrane region" description="Helical" evidence="1">
    <location>
        <begin position="6"/>
        <end position="29"/>
    </location>
</feature>
<keyword evidence="1" id="KW-1133">Transmembrane helix</keyword>
<organism evidence="2">
    <name type="scientific">uncultured Caudovirales phage</name>
    <dbReference type="NCBI Taxonomy" id="2100421"/>
    <lineage>
        <taxon>Viruses</taxon>
        <taxon>Duplodnaviria</taxon>
        <taxon>Heunggongvirae</taxon>
        <taxon>Uroviricota</taxon>
        <taxon>Caudoviricetes</taxon>
        <taxon>Peduoviridae</taxon>
        <taxon>Maltschvirus</taxon>
        <taxon>Maltschvirus maltsch</taxon>
    </lineage>
</organism>
<evidence type="ECO:0000256" key="1">
    <source>
        <dbReference type="SAM" id="Phobius"/>
    </source>
</evidence>
<sequence length="38" mass="4254">MIEMMVVMFLIPPVAAMWAMMACLIVIAYQTYIKGGSE</sequence>
<evidence type="ECO:0000313" key="2">
    <source>
        <dbReference type="EMBL" id="CAB4144761.1"/>
    </source>
</evidence>
<proteinExistence type="predicted"/>
<accession>A0A6J5MEY2</accession>